<feature type="compositionally biased region" description="Basic residues" evidence="11">
    <location>
        <begin position="1272"/>
        <end position="1282"/>
    </location>
</feature>
<dbReference type="PANTHER" id="PTHR46510:SF1">
    <property type="entry name" value="BROMODOMAIN ADJACENT TO ZINC FINGER DOMAIN PROTEIN 1A"/>
    <property type="match status" value="1"/>
</dbReference>
<dbReference type="Gene3D" id="1.20.920.10">
    <property type="entry name" value="Bromodomain-like"/>
    <property type="match status" value="1"/>
</dbReference>
<dbReference type="SMART" id="SM00249">
    <property type="entry name" value="PHD"/>
    <property type="match status" value="1"/>
</dbReference>
<dbReference type="InterPro" id="IPR013136">
    <property type="entry name" value="WSTF_Acf1_Cbp146"/>
</dbReference>
<comment type="subcellular location">
    <subcellularLocation>
        <location evidence="1 10">Nucleus</location>
    </subcellularLocation>
</comment>
<feature type="compositionally biased region" description="Basic and acidic residues" evidence="11">
    <location>
        <begin position="215"/>
        <end position="226"/>
    </location>
</feature>
<evidence type="ECO:0000313" key="14">
    <source>
        <dbReference type="Proteomes" id="UP000492821"/>
    </source>
</evidence>
<name>A0A7E4W584_PANRE</name>
<dbReference type="Pfam" id="PF15613">
    <property type="entry name" value="WSD"/>
    <property type="match status" value="1"/>
</dbReference>
<dbReference type="GO" id="GO:0006355">
    <property type="term" value="P:regulation of DNA-templated transcription"/>
    <property type="evidence" value="ECO:0007669"/>
    <property type="project" value="TreeGrafter"/>
</dbReference>
<dbReference type="InterPro" id="IPR036427">
    <property type="entry name" value="Bromodomain-like_sf"/>
</dbReference>
<reference evidence="15" key="2">
    <citation type="submission" date="2020-10" db="UniProtKB">
        <authorList>
            <consortium name="WormBaseParasite"/>
        </authorList>
    </citation>
    <scope>IDENTIFICATION</scope>
</reference>
<evidence type="ECO:0000256" key="6">
    <source>
        <dbReference type="ARBA" id="ARBA00023117"/>
    </source>
</evidence>
<dbReference type="Pfam" id="PF00439">
    <property type="entry name" value="Bromodomain"/>
    <property type="match status" value="1"/>
</dbReference>
<evidence type="ECO:0000256" key="10">
    <source>
        <dbReference type="PROSITE-ProRule" id="PRU00475"/>
    </source>
</evidence>
<dbReference type="InterPro" id="IPR001965">
    <property type="entry name" value="Znf_PHD"/>
</dbReference>
<evidence type="ECO:0000256" key="5">
    <source>
        <dbReference type="ARBA" id="ARBA00023015"/>
    </source>
</evidence>
<evidence type="ECO:0000256" key="4">
    <source>
        <dbReference type="ARBA" id="ARBA00022833"/>
    </source>
</evidence>
<keyword evidence="3" id="KW-0863">Zinc-finger</keyword>
<dbReference type="GO" id="GO:0006338">
    <property type="term" value="P:chromatin remodeling"/>
    <property type="evidence" value="ECO:0007669"/>
    <property type="project" value="InterPro"/>
</dbReference>
<feature type="domain" description="Bromo" evidence="12">
    <location>
        <begin position="1324"/>
        <end position="1395"/>
    </location>
</feature>
<keyword evidence="2" id="KW-0479">Metal-binding</keyword>
<dbReference type="SUPFAM" id="SSF47370">
    <property type="entry name" value="Bromodomain"/>
    <property type="match status" value="1"/>
</dbReference>
<feature type="compositionally biased region" description="Low complexity" evidence="11">
    <location>
        <begin position="1224"/>
        <end position="1236"/>
    </location>
</feature>
<feature type="compositionally biased region" description="Acidic residues" evidence="11">
    <location>
        <begin position="1194"/>
        <end position="1209"/>
    </location>
</feature>
<accession>A0A7E4W584</accession>
<feature type="region of interest" description="Disordered" evidence="11">
    <location>
        <begin position="211"/>
        <end position="248"/>
    </location>
</feature>
<keyword evidence="4" id="KW-0862">Zinc</keyword>
<dbReference type="GO" id="GO:0031445">
    <property type="term" value="P:regulation of heterochromatin formation"/>
    <property type="evidence" value="ECO:0007669"/>
    <property type="project" value="TreeGrafter"/>
</dbReference>
<proteinExistence type="predicted"/>
<dbReference type="InterPro" id="IPR011011">
    <property type="entry name" value="Znf_FYVE_PHD"/>
</dbReference>
<dbReference type="GO" id="GO:0045740">
    <property type="term" value="P:positive regulation of DNA replication"/>
    <property type="evidence" value="ECO:0007669"/>
    <property type="project" value="TreeGrafter"/>
</dbReference>
<dbReference type="GO" id="GO:0008270">
    <property type="term" value="F:zinc ion binding"/>
    <property type="evidence" value="ECO:0007669"/>
    <property type="project" value="UniProtKB-KW"/>
</dbReference>
<evidence type="ECO:0000256" key="7">
    <source>
        <dbReference type="ARBA" id="ARBA00023163"/>
    </source>
</evidence>
<dbReference type="InterPro" id="IPR028941">
    <property type="entry name" value="WHIM2_dom"/>
</dbReference>
<dbReference type="InterPro" id="IPR013083">
    <property type="entry name" value="Znf_RING/FYVE/PHD"/>
</dbReference>
<dbReference type="InterPro" id="IPR047171">
    <property type="entry name" value="BAZ1A"/>
</dbReference>
<feature type="region of interest" description="Disordered" evidence="11">
    <location>
        <begin position="355"/>
        <end position="375"/>
    </location>
</feature>
<sequence length="1419" mass="162672">MDIPLFFGAFFEESRSFEKVRRRSFHKHRSAFLFRVFFNPVDCNFVIYIAFFQVTFQTTSSSMPVYNKVPFRRKKPDPTIKDDDMVFFMAETKEVFTDYDEYFNRYIKINTLCWSCAVTGKTEMTFADALKSETEAIKEIVDTFPKSLLRPLLWFAHHLVYRGRLDDLVNDVYMISRDRYFVGEYVNFSKTDHTRVKGYITAVRHVPSRAPWHQRSVETSESDRESSVASSSKKKAVPKPLEPDAPPAESYLYSFRQEGDSDDDEDENVWHDLTNSRFSRPKTVGSRQKVKLCLKEMTRLDGDKIVVLKSVLEENGIEDLQYEDFFAGPKPIFQQLGRVRQPVNFNYNVSGEELEVDQNDASPKKKQRKSLKHDKLMKKIEDQQNDLRDLFETAQSFRIDISKWQQFDRVLTSKDIAQLKEAIKAGKEDFKEREKERKKLEKERQIQARKPRDDLLCDDLTPLPPLVPLVLPDYINDETFANVLSLSQFFATEFADKNITFRDCLVAVCSPPTSSNSPLVKILDAMLYARAEYVELDDGDECNFSNAAETSNDTNFAANHVIYGDSVRRVNRLHQHYRTMLGCRPDSLSRDWRCLSETVRLGMITSGYCPKPVAYGKRFGEGKPNLHCFDDPVFAMLQEDDSISQKLETVSLFELTQEERLTLLLTLREQLLQYHSFKEENNRKILQIPEIRKACKLLRAWDAEQDRHSRTMPTDEPPSSKKAVSKAVQKLRSYVKAINEGLRIRDFDEIKEIMMTSVPYEELTPIEAKDVRDQQKKFFEEKLEELNEQQYEAFCKLGIARLGRDRAYRRYHYFTQFPVILVESVEDRGECDEPTPIRDPKGFSDEEMTEERVHLMACTGDMESCPVHGEPKHSKWSVLAAPNAIDSLIDAMNPRGFRESELAETLAVFKPHLAIAVDQVAALLPASIPLENGLAMTESPVPETPSLIKHLQLEPVVETTTSPNDKILSAVIKQLLNLETRIVSARVGALRLPRGQTVERFRNALLEKSDLRPFLLDTDREHHSHADVWLTKEEIDALAEDGSYIGQLKLAMVKIIHSVKLKYLFDPFTQWEYRAKGNGFLSATKAFLKWQKELLQCKSPSAVSLWASVFESNIVFSKHVLKCTTCRKPALLPESVTCDACGIRYHNACAPSTLSTRADWICKPCSSKEDVKNEGKARAALQAPNNESAYVGLDDSDEEKAEEVDEDVADNNSSIENHHAPVVASSKSSARSSKAKPFAQSAPVSRKRAAKPDKEYDEQYAFKSSNPDVSTRRKSNRLPAPKHKPDNAEDQSNYRAVAMGLRNAGAHEDDVRKQLQSCLGIIQKRICETVAFPFAAPVNKKFTEYHRVVHNPMDLRSMINKFKNLDYRSPSDVWQDAKLIFSNCRLFNEEGSETRIAGVKLEKMLKEDFREFLGDEVDR</sequence>
<feature type="domain" description="WAC" evidence="13">
    <location>
        <begin position="84"/>
        <end position="193"/>
    </location>
</feature>
<reference evidence="14" key="1">
    <citation type="journal article" date="2013" name="Genetics">
        <title>The draft genome and transcriptome of Panagrellus redivivus are shaped by the harsh demands of a free-living lifestyle.</title>
        <authorList>
            <person name="Srinivasan J."/>
            <person name="Dillman A.R."/>
            <person name="Macchietto M.G."/>
            <person name="Heikkinen L."/>
            <person name="Lakso M."/>
            <person name="Fracchia K.M."/>
            <person name="Antoshechkin I."/>
            <person name="Mortazavi A."/>
            <person name="Wong G."/>
            <person name="Sternberg P.W."/>
        </authorList>
    </citation>
    <scope>NUCLEOTIDE SEQUENCE [LARGE SCALE GENOMIC DNA]</scope>
    <source>
        <strain evidence="14">MT8872</strain>
    </source>
</reference>
<dbReference type="Pfam" id="PF10537">
    <property type="entry name" value="WAC_Acf1_DNA_bd"/>
    <property type="match status" value="1"/>
</dbReference>
<organism evidence="14 15">
    <name type="scientific">Panagrellus redivivus</name>
    <name type="common">Microworm</name>
    <dbReference type="NCBI Taxonomy" id="6233"/>
    <lineage>
        <taxon>Eukaryota</taxon>
        <taxon>Metazoa</taxon>
        <taxon>Ecdysozoa</taxon>
        <taxon>Nematoda</taxon>
        <taxon>Chromadorea</taxon>
        <taxon>Rhabditida</taxon>
        <taxon>Tylenchina</taxon>
        <taxon>Panagrolaimomorpha</taxon>
        <taxon>Panagrolaimoidea</taxon>
        <taxon>Panagrolaimidae</taxon>
        <taxon>Panagrellus</taxon>
    </lineage>
</organism>
<dbReference type="WBParaSite" id="Pan_g7167.t1">
    <property type="protein sequence ID" value="Pan_g7167.t1"/>
    <property type="gene ID" value="Pan_g7167"/>
</dbReference>
<keyword evidence="7" id="KW-0804">Transcription</keyword>
<dbReference type="InterPro" id="IPR001487">
    <property type="entry name" value="Bromodomain"/>
</dbReference>
<evidence type="ECO:0000256" key="8">
    <source>
        <dbReference type="ARBA" id="ARBA00023242"/>
    </source>
</evidence>
<protein>
    <submittedName>
        <fullName evidence="15">Bromo domain-containing protein</fullName>
    </submittedName>
</protein>
<evidence type="ECO:0000259" key="12">
    <source>
        <dbReference type="PROSITE" id="PS50014"/>
    </source>
</evidence>
<feature type="region of interest" description="Disordered" evidence="11">
    <location>
        <begin position="1176"/>
        <end position="1292"/>
    </location>
</feature>
<dbReference type="SUPFAM" id="SSF57903">
    <property type="entry name" value="FYVE/PHD zinc finger"/>
    <property type="match status" value="1"/>
</dbReference>
<keyword evidence="8 10" id="KW-0539">Nucleus</keyword>
<keyword evidence="6 9" id="KW-0103">Bromodomain</keyword>
<evidence type="ECO:0000256" key="11">
    <source>
        <dbReference type="SAM" id="MobiDB-lite"/>
    </source>
</evidence>
<dbReference type="GO" id="GO:0000228">
    <property type="term" value="C:nuclear chromosome"/>
    <property type="evidence" value="ECO:0007669"/>
    <property type="project" value="TreeGrafter"/>
</dbReference>
<dbReference type="SMART" id="SM00297">
    <property type="entry name" value="BROMO"/>
    <property type="match status" value="1"/>
</dbReference>
<dbReference type="Gene3D" id="3.30.40.10">
    <property type="entry name" value="Zinc/RING finger domain, C3HC4 (zinc finger)"/>
    <property type="match status" value="1"/>
</dbReference>
<dbReference type="CDD" id="cd04369">
    <property type="entry name" value="Bromodomain"/>
    <property type="match status" value="1"/>
</dbReference>
<dbReference type="GO" id="GO:0008623">
    <property type="term" value="C:CHRAC"/>
    <property type="evidence" value="ECO:0007669"/>
    <property type="project" value="TreeGrafter"/>
</dbReference>
<dbReference type="Proteomes" id="UP000492821">
    <property type="component" value="Unassembled WGS sequence"/>
</dbReference>
<dbReference type="GO" id="GO:0003677">
    <property type="term" value="F:DNA binding"/>
    <property type="evidence" value="ECO:0007669"/>
    <property type="project" value="TreeGrafter"/>
</dbReference>
<dbReference type="PROSITE" id="PS51136">
    <property type="entry name" value="WAC"/>
    <property type="match status" value="1"/>
</dbReference>
<evidence type="ECO:0000256" key="1">
    <source>
        <dbReference type="ARBA" id="ARBA00004123"/>
    </source>
</evidence>
<evidence type="ECO:0000259" key="13">
    <source>
        <dbReference type="PROSITE" id="PS51136"/>
    </source>
</evidence>
<evidence type="ECO:0000256" key="3">
    <source>
        <dbReference type="ARBA" id="ARBA00022771"/>
    </source>
</evidence>
<dbReference type="PROSITE" id="PS50014">
    <property type="entry name" value="BROMODOMAIN_2"/>
    <property type="match status" value="1"/>
</dbReference>
<evidence type="ECO:0000313" key="15">
    <source>
        <dbReference type="WBParaSite" id="Pan_g7167.t1"/>
    </source>
</evidence>
<evidence type="ECO:0000256" key="9">
    <source>
        <dbReference type="PROSITE-ProRule" id="PRU00035"/>
    </source>
</evidence>
<dbReference type="PANTHER" id="PTHR46510">
    <property type="entry name" value="BROMODOMAIN ADJACENT TO ZINC FINGER DOMAIN PROTEIN 1A"/>
    <property type="match status" value="1"/>
</dbReference>
<evidence type="ECO:0000256" key="2">
    <source>
        <dbReference type="ARBA" id="ARBA00022723"/>
    </source>
</evidence>
<keyword evidence="5" id="KW-0805">Transcription regulation</keyword>
<keyword evidence="14" id="KW-1185">Reference proteome</keyword>